<keyword evidence="6" id="KW-1185">Reference proteome</keyword>
<proteinExistence type="predicted"/>
<dbReference type="RefSeq" id="WP_050671419.1">
    <property type="nucleotide sequence ID" value="NZ_LAIR01000002.1"/>
</dbReference>
<dbReference type="InterPro" id="IPR011991">
    <property type="entry name" value="ArsR-like_HTH"/>
</dbReference>
<evidence type="ECO:0000256" key="2">
    <source>
        <dbReference type="ARBA" id="ARBA00023125"/>
    </source>
</evidence>
<dbReference type="InterPro" id="IPR036390">
    <property type="entry name" value="WH_DNA-bd_sf"/>
</dbReference>
<organism evidence="5 6">
    <name type="scientific">Luteipulveratus halotolerans</name>
    <dbReference type="NCBI Taxonomy" id="1631356"/>
    <lineage>
        <taxon>Bacteria</taxon>
        <taxon>Bacillati</taxon>
        <taxon>Actinomycetota</taxon>
        <taxon>Actinomycetes</taxon>
        <taxon>Micrococcales</taxon>
        <taxon>Dermacoccaceae</taxon>
        <taxon>Luteipulveratus</taxon>
    </lineage>
</organism>
<dbReference type="InterPro" id="IPR051011">
    <property type="entry name" value="Metal_resp_trans_reg"/>
</dbReference>
<dbReference type="Gene3D" id="1.10.10.10">
    <property type="entry name" value="Winged helix-like DNA-binding domain superfamily/Winged helix DNA-binding domain"/>
    <property type="match status" value="1"/>
</dbReference>
<dbReference type="GO" id="GO:0003677">
    <property type="term" value="F:DNA binding"/>
    <property type="evidence" value="ECO:0007669"/>
    <property type="project" value="UniProtKB-KW"/>
</dbReference>
<protein>
    <recommendedName>
        <fullName evidence="4">HTH arsR-type domain-containing protein</fullName>
    </recommendedName>
</protein>
<dbReference type="PANTHER" id="PTHR43132">
    <property type="entry name" value="ARSENICAL RESISTANCE OPERON REPRESSOR ARSR-RELATED"/>
    <property type="match status" value="1"/>
</dbReference>
<keyword evidence="2" id="KW-0238">DNA-binding</keyword>
<dbReference type="PANTHER" id="PTHR43132:SF6">
    <property type="entry name" value="HTH-TYPE TRANSCRIPTIONAL REPRESSOR CZRA"/>
    <property type="match status" value="1"/>
</dbReference>
<dbReference type="Proteomes" id="UP000037397">
    <property type="component" value="Unassembled WGS sequence"/>
</dbReference>
<sequence>MGTWQVPASVLANARFDISPMAEVTGALGHLGRDPLRGDPAFVAAHQEAYERMLAEHPGRAAVAHHHFRRGWLADFLTLPSDRPSPSFEDELALIEGLGDKEIRAQLRESTPTELPRILTRPGVTAYTVELLEWLWTHTIASDWPRRERILRADIVARTSRLASHGWAGVLRDLGRDREWLAGDELRINRYDYPTRRLDADARLTFVPVGWVASWVGYVEPQRYAVYYPVTGALAPVGGASDGLARLVEPNRARLLTELDAPASTTALATRTGLPIGSVGNHLKVLLDSGLVLRRRSGREVLYWRTALGDGLIAAGT</sequence>
<reference evidence="6" key="1">
    <citation type="submission" date="2015-03" db="EMBL/GenBank/DDBJ databases">
        <title>Luteipulveratus halotolerans sp. nov., a novel actinobacterium (Dermacoccaceae) from Sarawak, Malaysia.</title>
        <authorList>
            <person name="Juboi H."/>
            <person name="Basik A."/>
            <person name="Shamsul S.S."/>
            <person name="Arnold P."/>
            <person name="Schmitt E.K."/>
            <person name="Sanglier J.-J."/>
            <person name="Yeo T."/>
        </authorList>
    </citation>
    <scope>NUCLEOTIDE SEQUENCE [LARGE SCALE GENOMIC DNA]</scope>
    <source>
        <strain evidence="6">C296001</strain>
    </source>
</reference>
<dbReference type="EMBL" id="LAIR01000002">
    <property type="protein sequence ID" value="KNX38887.1"/>
    <property type="molecule type" value="Genomic_DNA"/>
</dbReference>
<evidence type="ECO:0000256" key="3">
    <source>
        <dbReference type="ARBA" id="ARBA00023163"/>
    </source>
</evidence>
<accession>A0A0L6CMB7</accession>
<evidence type="ECO:0000313" key="5">
    <source>
        <dbReference type="EMBL" id="KNX38887.1"/>
    </source>
</evidence>
<dbReference type="GO" id="GO:0003700">
    <property type="term" value="F:DNA-binding transcription factor activity"/>
    <property type="evidence" value="ECO:0007669"/>
    <property type="project" value="InterPro"/>
</dbReference>
<dbReference type="InterPro" id="IPR036388">
    <property type="entry name" value="WH-like_DNA-bd_sf"/>
</dbReference>
<keyword evidence="1" id="KW-0805">Transcription regulation</keyword>
<keyword evidence="3" id="KW-0804">Transcription</keyword>
<dbReference type="CDD" id="cd00090">
    <property type="entry name" value="HTH_ARSR"/>
    <property type="match status" value="1"/>
</dbReference>
<dbReference type="PATRIC" id="fig|1631356.3.peg.4003"/>
<dbReference type="OrthoDB" id="3460651at2"/>
<evidence type="ECO:0000313" key="6">
    <source>
        <dbReference type="Proteomes" id="UP000037397"/>
    </source>
</evidence>
<dbReference type="AlphaFoldDB" id="A0A0L6CMB7"/>
<dbReference type="STRING" id="1631356.VV01_19930"/>
<dbReference type="SUPFAM" id="SSF46785">
    <property type="entry name" value="Winged helix' DNA-binding domain"/>
    <property type="match status" value="1"/>
</dbReference>
<feature type="domain" description="HTH arsR-type" evidence="4">
    <location>
        <begin position="242"/>
        <end position="317"/>
    </location>
</feature>
<comment type="caution">
    <text evidence="5">The sequence shown here is derived from an EMBL/GenBank/DDBJ whole genome shotgun (WGS) entry which is preliminary data.</text>
</comment>
<gene>
    <name evidence="5" type="ORF">VV01_19930</name>
</gene>
<dbReference type="Pfam" id="PF12840">
    <property type="entry name" value="HTH_20"/>
    <property type="match status" value="1"/>
</dbReference>
<name>A0A0L6CMB7_9MICO</name>
<dbReference type="SMART" id="SM00418">
    <property type="entry name" value="HTH_ARSR"/>
    <property type="match status" value="1"/>
</dbReference>
<dbReference type="InterPro" id="IPR001845">
    <property type="entry name" value="HTH_ArsR_DNA-bd_dom"/>
</dbReference>
<evidence type="ECO:0000256" key="1">
    <source>
        <dbReference type="ARBA" id="ARBA00023015"/>
    </source>
</evidence>
<evidence type="ECO:0000259" key="4">
    <source>
        <dbReference type="SMART" id="SM00418"/>
    </source>
</evidence>